<dbReference type="SMART" id="SM00205">
    <property type="entry name" value="THN"/>
    <property type="match status" value="1"/>
</dbReference>
<evidence type="ECO:0000313" key="4">
    <source>
        <dbReference type="Proteomes" id="UP000053558"/>
    </source>
</evidence>
<dbReference type="SUPFAM" id="SSF49870">
    <property type="entry name" value="Osmotin, thaumatin-like protein"/>
    <property type="match status" value="1"/>
</dbReference>
<dbReference type="GeneID" id="19204267"/>
<feature type="disulfide bond" evidence="1">
    <location>
        <begin position="75"/>
        <end position="84"/>
    </location>
</feature>
<feature type="disulfide bond" evidence="1">
    <location>
        <begin position="151"/>
        <end position="168"/>
    </location>
</feature>
<feature type="disulfide bond" evidence="1">
    <location>
        <begin position="143"/>
        <end position="212"/>
    </location>
</feature>
<organism evidence="3 4">
    <name type="scientific">Coniophora puteana (strain RWD-64-598)</name>
    <name type="common">Brown rot fungus</name>
    <dbReference type="NCBI Taxonomy" id="741705"/>
    <lineage>
        <taxon>Eukaryota</taxon>
        <taxon>Fungi</taxon>
        <taxon>Dikarya</taxon>
        <taxon>Basidiomycota</taxon>
        <taxon>Agaricomycotina</taxon>
        <taxon>Agaricomycetes</taxon>
        <taxon>Agaricomycetidae</taxon>
        <taxon>Boletales</taxon>
        <taxon>Coniophorineae</taxon>
        <taxon>Coniophoraceae</taxon>
        <taxon>Coniophora</taxon>
    </lineage>
</organism>
<feature type="disulfide bond" evidence="1">
    <location>
        <begin position="27"/>
        <end position="241"/>
    </location>
</feature>
<feature type="disulfide bond" evidence="1">
    <location>
        <begin position="187"/>
        <end position="197"/>
    </location>
</feature>
<keyword evidence="2" id="KW-0732">Signal</keyword>
<feature type="chain" id="PRO_5004443984" evidence="2">
    <location>
        <begin position="19"/>
        <end position="244"/>
    </location>
</feature>
<feature type="disulfide bond" evidence="1">
    <location>
        <begin position="89"/>
        <end position="95"/>
    </location>
</feature>
<dbReference type="PRINTS" id="PR00347">
    <property type="entry name" value="THAUMATIN"/>
</dbReference>
<dbReference type="PANTHER" id="PTHR31048">
    <property type="entry name" value="OS03G0233200 PROTEIN"/>
    <property type="match status" value="1"/>
</dbReference>
<dbReference type="eggNOG" id="ENOG502QPIR">
    <property type="taxonomic scope" value="Eukaryota"/>
</dbReference>
<gene>
    <name evidence="3" type="ORF">CONPUDRAFT_160319</name>
</gene>
<dbReference type="Gene3D" id="2.60.110.10">
    <property type="entry name" value="Thaumatin"/>
    <property type="match status" value="1"/>
</dbReference>
<dbReference type="OMA" id="NRNCPAE"/>
<dbReference type="RefSeq" id="XP_007775633.1">
    <property type="nucleotide sequence ID" value="XM_007777443.1"/>
</dbReference>
<dbReference type="PIRSF" id="PIRSF002703">
    <property type="entry name" value="Thaumatin"/>
    <property type="match status" value="1"/>
</dbReference>
<keyword evidence="1" id="KW-1015">Disulfide bond</keyword>
<dbReference type="InterPro" id="IPR037176">
    <property type="entry name" value="Osmotin/thaumatin-like_sf"/>
</dbReference>
<keyword evidence="4" id="KW-1185">Reference proteome</keyword>
<evidence type="ECO:0000313" key="3">
    <source>
        <dbReference type="EMBL" id="EIW74278.1"/>
    </source>
</evidence>
<feature type="disulfide bond" evidence="1">
    <location>
        <begin position="138"/>
        <end position="230"/>
    </location>
</feature>
<dbReference type="OrthoDB" id="430315at2759"/>
<reference evidence="4" key="1">
    <citation type="journal article" date="2012" name="Science">
        <title>The Paleozoic origin of enzymatic lignin decomposition reconstructed from 31 fungal genomes.</title>
        <authorList>
            <person name="Floudas D."/>
            <person name="Binder M."/>
            <person name="Riley R."/>
            <person name="Barry K."/>
            <person name="Blanchette R.A."/>
            <person name="Henrissat B."/>
            <person name="Martinez A.T."/>
            <person name="Otillar R."/>
            <person name="Spatafora J.W."/>
            <person name="Yadav J.S."/>
            <person name="Aerts A."/>
            <person name="Benoit I."/>
            <person name="Boyd A."/>
            <person name="Carlson A."/>
            <person name="Copeland A."/>
            <person name="Coutinho P.M."/>
            <person name="de Vries R.P."/>
            <person name="Ferreira P."/>
            <person name="Findley K."/>
            <person name="Foster B."/>
            <person name="Gaskell J."/>
            <person name="Glotzer D."/>
            <person name="Gorecki P."/>
            <person name="Heitman J."/>
            <person name="Hesse C."/>
            <person name="Hori C."/>
            <person name="Igarashi K."/>
            <person name="Jurgens J.A."/>
            <person name="Kallen N."/>
            <person name="Kersten P."/>
            <person name="Kohler A."/>
            <person name="Kuees U."/>
            <person name="Kumar T.K.A."/>
            <person name="Kuo A."/>
            <person name="LaButti K."/>
            <person name="Larrondo L.F."/>
            <person name="Lindquist E."/>
            <person name="Ling A."/>
            <person name="Lombard V."/>
            <person name="Lucas S."/>
            <person name="Lundell T."/>
            <person name="Martin R."/>
            <person name="McLaughlin D.J."/>
            <person name="Morgenstern I."/>
            <person name="Morin E."/>
            <person name="Murat C."/>
            <person name="Nagy L.G."/>
            <person name="Nolan M."/>
            <person name="Ohm R.A."/>
            <person name="Patyshakuliyeva A."/>
            <person name="Rokas A."/>
            <person name="Ruiz-Duenas F.J."/>
            <person name="Sabat G."/>
            <person name="Salamov A."/>
            <person name="Samejima M."/>
            <person name="Schmutz J."/>
            <person name="Slot J.C."/>
            <person name="St John F."/>
            <person name="Stenlid J."/>
            <person name="Sun H."/>
            <person name="Sun S."/>
            <person name="Syed K."/>
            <person name="Tsang A."/>
            <person name="Wiebenga A."/>
            <person name="Young D."/>
            <person name="Pisabarro A."/>
            <person name="Eastwood D.C."/>
            <person name="Martin F."/>
            <person name="Cullen D."/>
            <person name="Grigoriev I.V."/>
            <person name="Hibbett D.S."/>
        </authorList>
    </citation>
    <scope>NUCLEOTIDE SEQUENCE [LARGE SCALE GENOMIC DNA]</scope>
    <source>
        <strain evidence="4">RWD-64-598 SS2</strain>
    </source>
</reference>
<dbReference type="InterPro" id="IPR001938">
    <property type="entry name" value="Thaumatin"/>
</dbReference>
<sequence length="244" mass="25632">MNYAIKLSLFAFVSDTIARSVTVQNNCSFTIWPAMYTETGAAPSYATGWEAPPDTQVTFDAPTGWRGRIWGRRDCDFSTSTGACIDGGCDGGLECSGPGSAPATLAEFALDSDEQDYVDVSVVDGFNLPLEITDSANCGTPSCPVDLNTNCPEPLQGPFDSSGAPIGCMSACEAKISGDPSNSPDCCTGNYSTPATCPPSGVQYFSYFKGNCPNALAYVYDEGSTALWVCASKPEYTVTFCPAS</sequence>
<feature type="disulfide bond" evidence="1">
    <location>
        <begin position="172"/>
        <end position="186"/>
    </location>
</feature>
<name>R7SDN6_CONPW</name>
<dbReference type="AlphaFoldDB" id="R7SDN6"/>
<dbReference type="PROSITE" id="PS51367">
    <property type="entry name" value="THAUMATIN_2"/>
    <property type="match status" value="1"/>
</dbReference>
<proteinExistence type="predicted"/>
<dbReference type="Pfam" id="PF00314">
    <property type="entry name" value="Thaumatin"/>
    <property type="match status" value="1"/>
</dbReference>
<dbReference type="KEGG" id="cput:CONPUDRAFT_160319"/>
<evidence type="ECO:0000256" key="2">
    <source>
        <dbReference type="SAM" id="SignalP"/>
    </source>
</evidence>
<protein>
    <submittedName>
        <fullName evidence="3">Osmotin thaumatin-like protein</fullName>
    </submittedName>
</protein>
<evidence type="ECO:0000256" key="1">
    <source>
        <dbReference type="PIRSR" id="PIRSR002703-1"/>
    </source>
</evidence>
<dbReference type="Proteomes" id="UP000053558">
    <property type="component" value="Unassembled WGS sequence"/>
</dbReference>
<feature type="signal peptide" evidence="2">
    <location>
        <begin position="1"/>
        <end position="18"/>
    </location>
</feature>
<accession>R7SDN6</accession>
<dbReference type="EMBL" id="JH711593">
    <property type="protein sequence ID" value="EIW74278.1"/>
    <property type="molecule type" value="Genomic_DNA"/>
</dbReference>